<feature type="transmembrane region" description="Helical" evidence="8">
    <location>
        <begin position="505"/>
        <end position="524"/>
    </location>
</feature>
<dbReference type="PANTHER" id="PTHR43357:SF3">
    <property type="entry name" value="FE(3+)-TRANSPORT SYSTEM PERMEASE PROTEIN FBPB 2"/>
    <property type="match status" value="1"/>
</dbReference>
<feature type="transmembrane region" description="Helical" evidence="8">
    <location>
        <begin position="322"/>
        <end position="344"/>
    </location>
</feature>
<dbReference type="InterPro" id="IPR000515">
    <property type="entry name" value="MetI-like"/>
</dbReference>
<feature type="transmembrane region" description="Helical" evidence="8">
    <location>
        <begin position="356"/>
        <end position="383"/>
    </location>
</feature>
<dbReference type="GO" id="GO:0005886">
    <property type="term" value="C:plasma membrane"/>
    <property type="evidence" value="ECO:0007669"/>
    <property type="project" value="UniProtKB-SubCell"/>
</dbReference>
<keyword evidence="3" id="KW-1003">Cell membrane</keyword>
<keyword evidence="4" id="KW-0997">Cell inner membrane</keyword>
<dbReference type="RefSeq" id="WP_147890974.1">
    <property type="nucleotide sequence ID" value="NZ_VRTS01000002.1"/>
</dbReference>
<feature type="transmembrane region" description="Helical" evidence="8">
    <location>
        <begin position="455"/>
        <end position="472"/>
    </location>
</feature>
<evidence type="ECO:0000256" key="8">
    <source>
        <dbReference type="RuleBase" id="RU363032"/>
    </source>
</evidence>
<feature type="transmembrane region" description="Helical" evidence="8">
    <location>
        <begin position="193"/>
        <end position="217"/>
    </location>
</feature>
<dbReference type="Gene3D" id="1.10.3720.10">
    <property type="entry name" value="MetI-like"/>
    <property type="match status" value="2"/>
</dbReference>
<dbReference type="CDD" id="cd06261">
    <property type="entry name" value="TM_PBP2"/>
    <property type="match status" value="2"/>
</dbReference>
<comment type="subcellular location">
    <subcellularLocation>
        <location evidence="1">Cell inner membrane</location>
        <topology evidence="1">Multi-pass membrane protein</topology>
    </subcellularLocation>
    <subcellularLocation>
        <location evidence="8">Cell membrane</location>
        <topology evidence="8">Multi-pass membrane protein</topology>
    </subcellularLocation>
</comment>
<feature type="transmembrane region" description="Helical" evidence="8">
    <location>
        <begin position="237"/>
        <end position="258"/>
    </location>
</feature>
<evidence type="ECO:0000256" key="1">
    <source>
        <dbReference type="ARBA" id="ARBA00004429"/>
    </source>
</evidence>
<feature type="transmembrane region" description="Helical" evidence="8">
    <location>
        <begin position="90"/>
        <end position="116"/>
    </location>
</feature>
<sequence>MTAARQPQWPRLAAALLALPLLLPLAFLATGFGDGRPDLWAHVSQHLLPRATGNTLVLALLVGVFTLIPGIGFAWAGARFEYPGRRVLDWALVLPLAIPGYVVAFVYVGVFDYSSLLQTSWRQLAPGLPALPTPRGLVGAALLLSLVLYPYVYLLSRAAFLRQGSAALDAARSLGRGPVEGFFRVVLPMTRPAWVAGVTLAVLETLADFGAVSILGVETLTTTIYRVWFDLQSLPNAAQLACGLLGLVALALLVERLARGKAQYAERAIKPLPRRALRGWHGWLVTVLAGVTVTMGFVVPMLRLGTWAWSARDELPRVSEAAWNTVALGGMATALVLLLALVLVMIARRMPGDRAVFAASFVGNLGYAVPGTVLAVGVMLMLVWMEGGLAQLGLGRVALSSSLVAVLLALSARFLRVGHGAVETAFSALRPSVIETARTLAVPAWMRFTRITLPLLRPGLVAGALLVLVEVMKELPATLMLRPFGWDTLAVRVYAYTSEGLWAQAAWPALLLSAVGLLPVWWLMRQQR</sequence>
<keyword evidence="5 8" id="KW-0812">Transmembrane</keyword>
<dbReference type="AlphaFoldDB" id="A0A5C8KYC4"/>
<keyword evidence="7 8" id="KW-0472">Membrane</keyword>
<gene>
    <name evidence="10" type="ORF">FU658_04480</name>
</gene>
<feature type="transmembrane region" description="Helical" evidence="8">
    <location>
        <begin position="279"/>
        <end position="302"/>
    </location>
</feature>
<feature type="transmembrane region" description="Helical" evidence="8">
    <location>
        <begin position="136"/>
        <end position="155"/>
    </location>
</feature>
<evidence type="ECO:0000313" key="11">
    <source>
        <dbReference type="Proteomes" id="UP000321248"/>
    </source>
</evidence>
<feature type="domain" description="ABC transmembrane type-1" evidence="9">
    <location>
        <begin position="322"/>
        <end position="523"/>
    </location>
</feature>
<dbReference type="EMBL" id="VRTS01000002">
    <property type="protein sequence ID" value="TXK65054.1"/>
    <property type="molecule type" value="Genomic_DNA"/>
</dbReference>
<comment type="similarity">
    <text evidence="8">Belongs to the binding-protein-dependent transport system permease family.</text>
</comment>
<dbReference type="SUPFAM" id="SSF161098">
    <property type="entry name" value="MetI-like"/>
    <property type="match status" value="2"/>
</dbReference>
<accession>A0A5C8KYC4</accession>
<evidence type="ECO:0000256" key="7">
    <source>
        <dbReference type="ARBA" id="ARBA00023136"/>
    </source>
</evidence>
<keyword evidence="2 8" id="KW-0813">Transport</keyword>
<organism evidence="10 11">
    <name type="scientific">Alkalisalibacterium limincola</name>
    <dbReference type="NCBI Taxonomy" id="2699169"/>
    <lineage>
        <taxon>Bacteria</taxon>
        <taxon>Pseudomonadati</taxon>
        <taxon>Pseudomonadota</taxon>
        <taxon>Gammaproteobacteria</taxon>
        <taxon>Lysobacterales</taxon>
        <taxon>Lysobacteraceae</taxon>
        <taxon>Alkalisalibacterium</taxon>
    </lineage>
</organism>
<proteinExistence type="inferred from homology"/>
<dbReference type="GO" id="GO:0055085">
    <property type="term" value="P:transmembrane transport"/>
    <property type="evidence" value="ECO:0007669"/>
    <property type="project" value="InterPro"/>
</dbReference>
<evidence type="ECO:0000313" key="10">
    <source>
        <dbReference type="EMBL" id="TXK65054.1"/>
    </source>
</evidence>
<dbReference type="PANTHER" id="PTHR43357">
    <property type="entry name" value="INNER MEMBRANE ABC TRANSPORTER PERMEASE PROTEIN YDCV"/>
    <property type="match status" value="1"/>
</dbReference>
<name>A0A5C8KYC4_9GAMM</name>
<dbReference type="Proteomes" id="UP000321248">
    <property type="component" value="Unassembled WGS sequence"/>
</dbReference>
<dbReference type="PROSITE" id="PS50928">
    <property type="entry name" value="ABC_TM1"/>
    <property type="match status" value="2"/>
</dbReference>
<evidence type="ECO:0000256" key="2">
    <source>
        <dbReference type="ARBA" id="ARBA00022448"/>
    </source>
</evidence>
<keyword evidence="6 8" id="KW-1133">Transmembrane helix</keyword>
<protein>
    <submittedName>
        <fullName evidence="10">Iron ABC transporter permease</fullName>
    </submittedName>
</protein>
<evidence type="ECO:0000256" key="3">
    <source>
        <dbReference type="ARBA" id="ARBA00022475"/>
    </source>
</evidence>
<feature type="transmembrane region" description="Helical" evidence="8">
    <location>
        <begin position="389"/>
        <end position="410"/>
    </location>
</feature>
<evidence type="ECO:0000259" key="9">
    <source>
        <dbReference type="PROSITE" id="PS50928"/>
    </source>
</evidence>
<keyword evidence="11" id="KW-1185">Reference proteome</keyword>
<reference evidence="10 11" key="1">
    <citation type="submission" date="2019-08" db="EMBL/GenBank/DDBJ databases">
        <authorList>
            <person name="Karlyshev A.V."/>
        </authorList>
    </citation>
    <scope>NUCLEOTIDE SEQUENCE [LARGE SCALE GENOMIC DNA]</scope>
    <source>
        <strain evidence="10 11">Alg18-2.2</strain>
    </source>
</reference>
<feature type="transmembrane region" description="Helical" evidence="8">
    <location>
        <begin position="55"/>
        <end position="78"/>
    </location>
</feature>
<evidence type="ECO:0000256" key="6">
    <source>
        <dbReference type="ARBA" id="ARBA00022989"/>
    </source>
</evidence>
<dbReference type="InterPro" id="IPR035906">
    <property type="entry name" value="MetI-like_sf"/>
</dbReference>
<comment type="caution">
    <text evidence="10">The sequence shown here is derived from an EMBL/GenBank/DDBJ whole genome shotgun (WGS) entry which is preliminary data.</text>
</comment>
<evidence type="ECO:0000256" key="4">
    <source>
        <dbReference type="ARBA" id="ARBA00022519"/>
    </source>
</evidence>
<dbReference type="Pfam" id="PF00528">
    <property type="entry name" value="BPD_transp_1"/>
    <property type="match status" value="1"/>
</dbReference>
<feature type="domain" description="ABC transmembrane type-1" evidence="9">
    <location>
        <begin position="52"/>
        <end position="258"/>
    </location>
</feature>
<evidence type="ECO:0000256" key="5">
    <source>
        <dbReference type="ARBA" id="ARBA00022692"/>
    </source>
</evidence>
<dbReference type="OrthoDB" id="9790211at2"/>